<dbReference type="AlphaFoldDB" id="A0A0U3EAJ3"/>
<gene>
    <name evidence="1" type="ORF">sm9_1532</name>
</gene>
<sequence>MELQLELKLSDMFRLELFDIINNMPVACLISEKETSKIVEDFIDISIPLKHRKAIITDLKEDYEQVMRKLGFVHQHCTFHLIKNMTTNLKPKITEELDKYEAELRKTQPKISEYKIKKMRKNKKEEMSNEIKIYVGLFYELFHQQSFDKAIRYIYLLKQELTNFPMMMQDYLNKNFFPVYRKYLIFLEKSFIGKLESTNNKLENYFGNTLDKQTKRIYRTPE</sequence>
<dbReference type="Proteomes" id="UP000067738">
    <property type="component" value="Chromosome"/>
</dbReference>
<evidence type="ECO:0000313" key="1">
    <source>
        <dbReference type="EMBL" id="ALT69304.1"/>
    </source>
</evidence>
<evidence type="ECO:0000313" key="2">
    <source>
        <dbReference type="Proteomes" id="UP000067738"/>
    </source>
</evidence>
<organism evidence="1 2">
    <name type="scientific">Methanobrevibacter millerae</name>
    <dbReference type="NCBI Taxonomy" id="230361"/>
    <lineage>
        <taxon>Archaea</taxon>
        <taxon>Methanobacteriati</taxon>
        <taxon>Methanobacteriota</taxon>
        <taxon>Methanomada group</taxon>
        <taxon>Methanobacteria</taxon>
        <taxon>Methanobacteriales</taxon>
        <taxon>Methanobacteriaceae</taxon>
        <taxon>Methanobrevibacter</taxon>
    </lineage>
</organism>
<protein>
    <submittedName>
        <fullName evidence="1">Transposase</fullName>
    </submittedName>
</protein>
<dbReference type="PATRIC" id="fig|230361.4.peg.1584"/>
<dbReference type="KEGG" id="mmil:sm9_1532"/>
<proteinExistence type="predicted"/>
<accession>A0A0U3EAJ3</accession>
<dbReference type="EMBL" id="CP011266">
    <property type="protein sequence ID" value="ALT69304.1"/>
    <property type="molecule type" value="Genomic_DNA"/>
</dbReference>
<name>A0A0U3EAJ3_9EURY</name>
<keyword evidence="2" id="KW-1185">Reference proteome</keyword>
<reference evidence="1 2" key="1">
    <citation type="submission" date="2015-04" db="EMBL/GenBank/DDBJ databases">
        <title>The complete genome sequence of the rumen methanogen Methanobrevibacter millerae SM9.</title>
        <authorList>
            <person name="Leahy S.C."/>
            <person name="Kelly W.J."/>
            <person name="Pacheco D.M."/>
            <person name="Li D."/>
            <person name="Altermann E."/>
            <person name="Attwood G.T."/>
        </authorList>
    </citation>
    <scope>NUCLEOTIDE SEQUENCE [LARGE SCALE GENOMIC DNA]</scope>
    <source>
        <strain evidence="1 2">SM9</strain>
    </source>
</reference>